<comment type="caution">
    <text evidence="6">The sequence shown here is derived from an EMBL/GenBank/DDBJ whole genome shotgun (WGS) entry which is preliminary data.</text>
</comment>
<keyword evidence="7" id="KW-1185">Reference proteome</keyword>
<keyword evidence="2" id="KW-0805">Transcription regulation</keyword>
<dbReference type="Proteomes" id="UP001595752">
    <property type="component" value="Unassembled WGS sequence"/>
</dbReference>
<evidence type="ECO:0000313" key="6">
    <source>
        <dbReference type="EMBL" id="MFC3882432.1"/>
    </source>
</evidence>
<evidence type="ECO:0000256" key="2">
    <source>
        <dbReference type="ARBA" id="ARBA00023015"/>
    </source>
</evidence>
<evidence type="ECO:0000256" key="3">
    <source>
        <dbReference type="ARBA" id="ARBA00023125"/>
    </source>
</evidence>
<evidence type="ECO:0000256" key="1">
    <source>
        <dbReference type="ARBA" id="ARBA00009437"/>
    </source>
</evidence>
<dbReference type="Gene3D" id="3.40.190.290">
    <property type="match status" value="1"/>
</dbReference>
<dbReference type="InterPro" id="IPR005119">
    <property type="entry name" value="LysR_subst-bd"/>
</dbReference>
<dbReference type="PANTHER" id="PTHR30126:SF78">
    <property type="entry name" value="HTH LYSR-TYPE DOMAIN-CONTAINING PROTEIN"/>
    <property type="match status" value="1"/>
</dbReference>
<dbReference type="PANTHER" id="PTHR30126">
    <property type="entry name" value="HTH-TYPE TRANSCRIPTIONAL REGULATOR"/>
    <property type="match status" value="1"/>
</dbReference>
<reference evidence="7" key="1">
    <citation type="journal article" date="2019" name="Int. J. Syst. Evol. Microbiol.">
        <title>The Global Catalogue of Microorganisms (GCM) 10K type strain sequencing project: providing services to taxonomists for standard genome sequencing and annotation.</title>
        <authorList>
            <consortium name="The Broad Institute Genomics Platform"/>
            <consortium name="The Broad Institute Genome Sequencing Center for Infectious Disease"/>
            <person name="Wu L."/>
            <person name="Ma J."/>
        </authorList>
    </citation>
    <scope>NUCLEOTIDE SEQUENCE [LARGE SCALE GENOMIC DNA]</scope>
    <source>
        <strain evidence="7">CCUG 61889</strain>
    </source>
</reference>
<evidence type="ECO:0000256" key="4">
    <source>
        <dbReference type="ARBA" id="ARBA00023163"/>
    </source>
</evidence>
<dbReference type="CDD" id="cd05466">
    <property type="entry name" value="PBP2_LTTR_substrate"/>
    <property type="match status" value="1"/>
</dbReference>
<protein>
    <submittedName>
        <fullName evidence="6">LysR family transcriptional regulator</fullName>
    </submittedName>
</protein>
<dbReference type="Gene3D" id="1.10.10.10">
    <property type="entry name" value="Winged helix-like DNA-binding domain superfamily/Winged helix DNA-binding domain"/>
    <property type="match status" value="1"/>
</dbReference>
<dbReference type="SUPFAM" id="SSF46785">
    <property type="entry name" value="Winged helix' DNA-binding domain"/>
    <property type="match status" value="1"/>
</dbReference>
<evidence type="ECO:0000313" key="7">
    <source>
        <dbReference type="Proteomes" id="UP001595752"/>
    </source>
</evidence>
<keyword evidence="4" id="KW-0804">Transcription</keyword>
<dbReference type="InterPro" id="IPR036388">
    <property type="entry name" value="WH-like_DNA-bd_sf"/>
</dbReference>
<organism evidence="6 7">
    <name type="scientific">Bacillus songklensis</name>
    <dbReference type="NCBI Taxonomy" id="1069116"/>
    <lineage>
        <taxon>Bacteria</taxon>
        <taxon>Bacillati</taxon>
        <taxon>Bacillota</taxon>
        <taxon>Bacilli</taxon>
        <taxon>Bacillales</taxon>
        <taxon>Bacillaceae</taxon>
        <taxon>Bacillus</taxon>
    </lineage>
</organism>
<dbReference type="PROSITE" id="PS50931">
    <property type="entry name" value="HTH_LYSR"/>
    <property type="match status" value="1"/>
</dbReference>
<dbReference type="EMBL" id="JBHRZT010000014">
    <property type="protein sequence ID" value="MFC3882432.1"/>
    <property type="molecule type" value="Genomic_DNA"/>
</dbReference>
<name>A0ABV8AZQ1_9BACI</name>
<feature type="domain" description="HTH lysR-type" evidence="5">
    <location>
        <begin position="1"/>
        <end position="58"/>
    </location>
</feature>
<gene>
    <name evidence="6" type="ORF">ACFOU2_02385</name>
</gene>
<dbReference type="PRINTS" id="PR00039">
    <property type="entry name" value="HTHLYSR"/>
</dbReference>
<dbReference type="Pfam" id="PF00126">
    <property type="entry name" value="HTH_1"/>
    <property type="match status" value="1"/>
</dbReference>
<dbReference type="InterPro" id="IPR000847">
    <property type="entry name" value="LysR_HTH_N"/>
</dbReference>
<accession>A0ABV8AZQ1</accession>
<keyword evidence="3" id="KW-0238">DNA-binding</keyword>
<comment type="similarity">
    <text evidence="1">Belongs to the LysR transcriptional regulatory family.</text>
</comment>
<dbReference type="Pfam" id="PF03466">
    <property type="entry name" value="LysR_substrate"/>
    <property type="match status" value="1"/>
</dbReference>
<proteinExistence type="inferred from homology"/>
<sequence length="300" mass="34317">MDDEQLLTFITVFELNNYSRTADHLNLTQPAVTARIQKLEIELGCKLFYRDGKKILLTEEGTALLPYARKILSYVNEAKQTIEDLKTPTLTIGLSPGISASIILQVLSMVRENNEFAFDIVEAQDSAKTAEMVKNGLVDIGLVRDVIPLTNLESKFICPEKLVFIVGKEHPLAAKAEINKDDLRNQTMICYGRETVLWKKIDETLVGVKNLKRIEVGGFEMLKSMIRDNWGFTIIPELAVQKDMITLNKYFRNVPFGDYENLTFRFTGIYKKESPKLEKLLLFLDFFETTLKEYTNDLNL</sequence>
<dbReference type="SUPFAM" id="SSF53850">
    <property type="entry name" value="Periplasmic binding protein-like II"/>
    <property type="match status" value="1"/>
</dbReference>
<dbReference type="InterPro" id="IPR036390">
    <property type="entry name" value="WH_DNA-bd_sf"/>
</dbReference>
<dbReference type="RefSeq" id="WP_377911907.1">
    <property type="nucleotide sequence ID" value="NZ_JBHRZT010000014.1"/>
</dbReference>
<evidence type="ECO:0000259" key="5">
    <source>
        <dbReference type="PROSITE" id="PS50931"/>
    </source>
</evidence>